<keyword evidence="3" id="KW-1185">Reference proteome</keyword>
<dbReference type="CDD" id="cd01029">
    <property type="entry name" value="TOPRIM_primases"/>
    <property type="match status" value="1"/>
</dbReference>
<organism evidence="2 3">
    <name type="scientific">Desulfolutivibrio sulfodismutans</name>
    <dbReference type="NCBI Taxonomy" id="63561"/>
    <lineage>
        <taxon>Bacteria</taxon>
        <taxon>Pseudomonadati</taxon>
        <taxon>Thermodesulfobacteriota</taxon>
        <taxon>Desulfovibrionia</taxon>
        <taxon>Desulfovibrionales</taxon>
        <taxon>Desulfovibrionaceae</taxon>
        <taxon>Desulfolutivibrio</taxon>
    </lineage>
</organism>
<dbReference type="InterPro" id="IPR034154">
    <property type="entry name" value="TOPRIM_DnaG/twinkle"/>
</dbReference>
<dbReference type="Proteomes" id="UP000469724">
    <property type="component" value="Unassembled WGS sequence"/>
</dbReference>
<accession>A0A7K3NG91</accession>
<comment type="caution">
    <text evidence="2">The sequence shown here is derived from an EMBL/GenBank/DDBJ whole genome shotgun (WGS) entry which is preliminary data.</text>
</comment>
<name>A0A7K3NG91_9BACT</name>
<dbReference type="InterPro" id="IPR006171">
    <property type="entry name" value="TOPRIM_dom"/>
</dbReference>
<dbReference type="AlphaFoldDB" id="A0A7K3NG91"/>
<protein>
    <submittedName>
        <fullName evidence="2">DUF3987 domain-containing protein</fullName>
    </submittedName>
</protein>
<gene>
    <name evidence="2" type="ORF">G3N56_00385</name>
</gene>
<dbReference type="EMBL" id="JAAGRQ010000001">
    <property type="protein sequence ID" value="NDY55202.1"/>
    <property type="molecule type" value="Genomic_DNA"/>
</dbReference>
<evidence type="ECO:0000259" key="1">
    <source>
        <dbReference type="Pfam" id="PF13362"/>
    </source>
</evidence>
<dbReference type="Pfam" id="PF13148">
    <property type="entry name" value="DUF3987"/>
    <property type="match status" value="1"/>
</dbReference>
<reference evidence="2 3" key="1">
    <citation type="submission" date="2020-02" db="EMBL/GenBank/DDBJ databases">
        <title>Comparative genomics of sulfur disproportionating microorganisms.</title>
        <authorList>
            <person name="Ward L.M."/>
            <person name="Bertran E."/>
            <person name="Johnston D.T."/>
        </authorList>
    </citation>
    <scope>NUCLEOTIDE SEQUENCE [LARGE SCALE GENOMIC DNA]</scope>
    <source>
        <strain evidence="2 3">DSM 3696</strain>
    </source>
</reference>
<evidence type="ECO:0000313" key="3">
    <source>
        <dbReference type="Proteomes" id="UP000469724"/>
    </source>
</evidence>
<dbReference type="RefSeq" id="WP_163300256.1">
    <property type="nucleotide sequence ID" value="NZ_JAAGRQ010000001.1"/>
</dbReference>
<sequence length="803" mass="87840">MDTKIVSAFREELKSGGLVLDEIIADGKLHRCGTVGKERGKDGAYVLHADPPMSGWWQNYRTGESGKWTDRHLHPMSITEKDRLQTSVAVAQNARREESSRLHAKAKETAFRIWEKADPVPLNHPYLARKGVMPLGDIRMAHDGRLIVPLLDNVGAIMSLQFIAACGEKRFLAGGATSGGRFTIPGDDGPLCIAEGYATGASIHEATKHTVLVAFHCGNLMSVATSARQTYPDRQIILCADNDHETERARGRNPGVAHATEAARAVSGLLAIPRFKVPDSATDLNDLARTEGLDAVRNCIMAAVPVLPEVDVQAAGPSPVRFENENSPDIPARLFPGILGKFCSALAEELQVPFELPLCSALGTIAVAVQRKCRVRVKDGYAEPLNIFALCPLPPGERKSATVEACKKPLVEWQTDRSREMQDGIREAASERRTLEKAIDMKRASIGKAKTAQQRKDLIQEIKAMEKELPDVPRAPRLLADDFTPEALALLMERHEQRIGLLEAEGGLFDTLAGRYSNGVPNLDAVLKSWSGETCQIDRRGAETIILNDPHLTLVISPQPEVVQALAGQPGFRGRGLVGRFLYFMPRSRLGTRSLDSSPMPESIARKWKQTIQNLLSIVWNRDTRGNSVAYDVPLSPEALNLWRKFAQDVESALLPGGTLEHMTDWGGKYPGQAIRLAGLMHMATAPEPLTEPLSPQTMENALTAATILAAHATAAYGLMGSDPQLECAQSILKWIERDRVSSFTARDAMGKVKGRYPTMDKVNAGLAILEERAFIFSASQDTRKGPGRRPSAVYTVNPHTFE</sequence>
<proteinExistence type="predicted"/>
<feature type="domain" description="Toprim" evidence="1">
    <location>
        <begin position="191"/>
        <end position="292"/>
    </location>
</feature>
<evidence type="ECO:0000313" key="2">
    <source>
        <dbReference type="EMBL" id="NDY55202.1"/>
    </source>
</evidence>
<dbReference type="Gene3D" id="3.40.1360.10">
    <property type="match status" value="1"/>
</dbReference>
<dbReference type="InterPro" id="IPR025048">
    <property type="entry name" value="DUF3987"/>
</dbReference>
<dbReference type="Pfam" id="PF13362">
    <property type="entry name" value="Toprim_3"/>
    <property type="match status" value="1"/>
</dbReference>